<dbReference type="InterPro" id="IPR014746">
    <property type="entry name" value="Gln_synth/guanido_kin_cat_dom"/>
</dbReference>
<dbReference type="Pfam" id="PF00120">
    <property type="entry name" value="Gln-synt_C"/>
    <property type="match status" value="1"/>
</dbReference>
<reference evidence="9" key="2">
    <citation type="journal article" date="2021" name="PeerJ">
        <title>Extensive microbial diversity within the chicken gut microbiome revealed by metagenomics and culture.</title>
        <authorList>
            <person name="Gilroy R."/>
            <person name="Ravi A."/>
            <person name="Getino M."/>
            <person name="Pursley I."/>
            <person name="Horton D.L."/>
            <person name="Alikhan N.F."/>
            <person name="Baker D."/>
            <person name="Gharbi K."/>
            <person name="Hall N."/>
            <person name="Watson M."/>
            <person name="Adriaenssens E.M."/>
            <person name="Foster-Nyarko E."/>
            <person name="Jarju S."/>
            <person name="Secka A."/>
            <person name="Antonio M."/>
            <person name="Oren A."/>
            <person name="Chaudhuri R.R."/>
            <person name="La Ragione R."/>
            <person name="Hildebrand F."/>
            <person name="Pallen M.J."/>
        </authorList>
    </citation>
    <scope>NUCLEOTIDE SEQUENCE</scope>
    <source>
        <strain evidence="9">CHK187-14744</strain>
    </source>
</reference>
<dbReference type="SMART" id="SM01230">
    <property type="entry name" value="Gln-synt_C"/>
    <property type="match status" value="1"/>
</dbReference>
<comment type="caution">
    <text evidence="9">The sequence shown here is derived from an EMBL/GenBank/DDBJ whole genome shotgun (WGS) entry which is preliminary data.</text>
</comment>
<evidence type="ECO:0000256" key="1">
    <source>
        <dbReference type="ARBA" id="ARBA00009897"/>
    </source>
</evidence>
<dbReference type="Gene3D" id="3.10.20.70">
    <property type="entry name" value="Glutamine synthetase, N-terminal domain"/>
    <property type="match status" value="1"/>
</dbReference>
<evidence type="ECO:0000256" key="4">
    <source>
        <dbReference type="ARBA" id="ARBA00022840"/>
    </source>
</evidence>
<dbReference type="Gene3D" id="3.30.590.10">
    <property type="entry name" value="Glutamine synthetase/guanido kinase, catalytic domain"/>
    <property type="match status" value="1"/>
</dbReference>
<dbReference type="SUPFAM" id="SSF55931">
    <property type="entry name" value="Glutamine synthetase/guanido kinase"/>
    <property type="match status" value="1"/>
</dbReference>
<evidence type="ECO:0000313" key="9">
    <source>
        <dbReference type="EMBL" id="HIU03060.1"/>
    </source>
</evidence>
<keyword evidence="4" id="KW-0067">ATP-binding</keyword>
<dbReference type="GO" id="GO:0005524">
    <property type="term" value="F:ATP binding"/>
    <property type="evidence" value="ECO:0007669"/>
    <property type="project" value="UniProtKB-KW"/>
</dbReference>
<keyword evidence="3" id="KW-0547">Nucleotide-binding</keyword>
<sequence>MEETQLDILRFVKENDVKFIRMSFCDMFGVQKNIAIMADELPRAFEYGISFDASAIRGFGNVECSDLFLVPDCSSVAILPWRPSHERVMQMFCTVKNPDGTDFEEDSRYILRQAVKRSAKMGYMCRVGTECEFYLTYTDDDGEPLLKPLDRGSYADIAPLDKGEDIRRSICLALESIGIFPESSHHERGAGQNEIDFRYSDVLTAADNFMMFKYLVKSVAAQSGLFASFMPKPFLDDSGNGMHINLSLVRCGKNVFKIGKEHSETAESFIAGILEHISEITAFLNPLTNSYRRLGAFEAPKYITWSHQNRSQLIRIPASRGDFNRMELRSPDPTCNPYIVFALLLHAGLDGIEKNISLMAPCNRNLYESADYIKEQGIASLPDTLYKALEAASDSELVHRVLPENLLRKYLVKKYSEVQRVRQAEDEHAFELKTYFPVL</sequence>
<dbReference type="Pfam" id="PF03951">
    <property type="entry name" value="Gln-synt_N"/>
    <property type="match status" value="1"/>
</dbReference>
<dbReference type="GO" id="GO:0006542">
    <property type="term" value="P:glutamine biosynthetic process"/>
    <property type="evidence" value="ECO:0007669"/>
    <property type="project" value="InterPro"/>
</dbReference>
<evidence type="ECO:0000256" key="2">
    <source>
        <dbReference type="ARBA" id="ARBA00022598"/>
    </source>
</evidence>
<organism evidence="9 10">
    <name type="scientific">Candidatus Onthocola gallistercoris</name>
    <dbReference type="NCBI Taxonomy" id="2840876"/>
    <lineage>
        <taxon>Bacteria</taxon>
        <taxon>Bacillati</taxon>
        <taxon>Bacillota</taxon>
        <taxon>Bacilli</taxon>
        <taxon>Candidatus Onthocola</taxon>
    </lineage>
</organism>
<dbReference type="InterPro" id="IPR036651">
    <property type="entry name" value="Gln_synt_N_sf"/>
</dbReference>
<feature type="domain" description="GS beta-grasp" evidence="7">
    <location>
        <begin position="15"/>
        <end position="100"/>
    </location>
</feature>
<dbReference type="PANTHER" id="PTHR43785:SF12">
    <property type="entry name" value="TYPE-1 GLUTAMINE SYNTHETASE 2"/>
    <property type="match status" value="1"/>
</dbReference>
<dbReference type="PANTHER" id="PTHR43785">
    <property type="entry name" value="GAMMA-GLUTAMYLPUTRESCINE SYNTHETASE"/>
    <property type="match status" value="1"/>
</dbReference>
<dbReference type="PROSITE" id="PS51987">
    <property type="entry name" value="GS_CATALYTIC"/>
    <property type="match status" value="1"/>
</dbReference>
<comment type="similarity">
    <text evidence="1 5 6">Belongs to the glutamine synthetase family.</text>
</comment>
<evidence type="ECO:0000256" key="5">
    <source>
        <dbReference type="PROSITE-ProRule" id="PRU01330"/>
    </source>
</evidence>
<dbReference type="SUPFAM" id="SSF54368">
    <property type="entry name" value="Glutamine synthetase, N-terminal domain"/>
    <property type="match status" value="1"/>
</dbReference>
<dbReference type="InterPro" id="IPR008147">
    <property type="entry name" value="Gln_synt_N"/>
</dbReference>
<evidence type="ECO:0000259" key="7">
    <source>
        <dbReference type="PROSITE" id="PS51986"/>
    </source>
</evidence>
<dbReference type="PROSITE" id="PS51986">
    <property type="entry name" value="GS_BETA_GRASP"/>
    <property type="match status" value="1"/>
</dbReference>
<name>A0A9D1HI38_9FIRM</name>
<evidence type="ECO:0000313" key="10">
    <source>
        <dbReference type="Proteomes" id="UP000824164"/>
    </source>
</evidence>
<protein>
    <submittedName>
        <fullName evidence="9">Glutamine synthetase</fullName>
    </submittedName>
</protein>
<dbReference type="AlphaFoldDB" id="A0A9D1HI38"/>
<dbReference type="GO" id="GO:0004356">
    <property type="term" value="F:glutamine synthetase activity"/>
    <property type="evidence" value="ECO:0007669"/>
    <property type="project" value="InterPro"/>
</dbReference>
<evidence type="ECO:0000256" key="3">
    <source>
        <dbReference type="ARBA" id="ARBA00022741"/>
    </source>
</evidence>
<evidence type="ECO:0000259" key="8">
    <source>
        <dbReference type="PROSITE" id="PS51987"/>
    </source>
</evidence>
<feature type="domain" description="GS catalytic" evidence="8">
    <location>
        <begin position="107"/>
        <end position="439"/>
    </location>
</feature>
<keyword evidence="2" id="KW-0436">Ligase</keyword>
<accession>A0A9D1HI38</accession>
<dbReference type="InterPro" id="IPR008146">
    <property type="entry name" value="Gln_synth_cat_dom"/>
</dbReference>
<evidence type="ECO:0000256" key="6">
    <source>
        <dbReference type="RuleBase" id="RU000384"/>
    </source>
</evidence>
<gene>
    <name evidence="9" type="ORF">IAB63_07390</name>
</gene>
<reference evidence="9" key="1">
    <citation type="submission" date="2020-10" db="EMBL/GenBank/DDBJ databases">
        <authorList>
            <person name="Gilroy R."/>
        </authorList>
    </citation>
    <scope>NUCLEOTIDE SEQUENCE</scope>
    <source>
        <strain evidence="9">CHK187-14744</strain>
    </source>
</reference>
<proteinExistence type="inferred from homology"/>
<dbReference type="EMBL" id="DVLT01000046">
    <property type="protein sequence ID" value="HIU03060.1"/>
    <property type="molecule type" value="Genomic_DNA"/>
</dbReference>
<dbReference type="Proteomes" id="UP000824164">
    <property type="component" value="Unassembled WGS sequence"/>
</dbReference>